<keyword evidence="6" id="KW-1185">Reference proteome</keyword>
<gene>
    <name evidence="5" type="ORF">BJF95_19350</name>
</gene>
<evidence type="ECO:0000313" key="5">
    <source>
        <dbReference type="EMBL" id="OLP43093.1"/>
    </source>
</evidence>
<feature type="domain" description="Nudix hydrolase" evidence="4">
    <location>
        <begin position="3"/>
        <end position="136"/>
    </location>
</feature>
<dbReference type="GO" id="GO:0016787">
    <property type="term" value="F:hydrolase activity"/>
    <property type="evidence" value="ECO:0007669"/>
    <property type="project" value="UniProtKB-KW"/>
</dbReference>
<dbReference type="Proteomes" id="UP000186894">
    <property type="component" value="Unassembled WGS sequence"/>
</dbReference>
<comment type="similarity">
    <text evidence="3">Belongs to the Nudix hydrolase family.</text>
</comment>
<keyword evidence="2 3" id="KW-0378">Hydrolase</keyword>
<name>A0A1Q8ZMG1_9HYPH</name>
<proteinExistence type="inferred from homology"/>
<dbReference type="InterPro" id="IPR020476">
    <property type="entry name" value="Nudix_hydrolase"/>
</dbReference>
<evidence type="ECO:0000256" key="3">
    <source>
        <dbReference type="RuleBase" id="RU003476"/>
    </source>
</evidence>
<evidence type="ECO:0000256" key="1">
    <source>
        <dbReference type="ARBA" id="ARBA00001946"/>
    </source>
</evidence>
<dbReference type="PRINTS" id="PR00502">
    <property type="entry name" value="NUDIXFAMILY"/>
</dbReference>
<comment type="cofactor">
    <cofactor evidence="1">
        <name>Mg(2+)</name>
        <dbReference type="ChEBI" id="CHEBI:18420"/>
    </cofactor>
</comment>
<evidence type="ECO:0000259" key="4">
    <source>
        <dbReference type="PROSITE" id="PS51462"/>
    </source>
</evidence>
<protein>
    <submittedName>
        <fullName evidence="5">ADP-ribose pyrophosphatase</fullName>
    </submittedName>
</protein>
<dbReference type="OrthoDB" id="9761969at2"/>
<organism evidence="5 6">
    <name type="scientific">Rhizobium oryziradicis</name>
    <dbReference type="NCBI Taxonomy" id="1867956"/>
    <lineage>
        <taxon>Bacteria</taxon>
        <taxon>Pseudomonadati</taxon>
        <taxon>Pseudomonadota</taxon>
        <taxon>Alphaproteobacteria</taxon>
        <taxon>Hyphomicrobiales</taxon>
        <taxon>Rhizobiaceae</taxon>
        <taxon>Rhizobium/Agrobacterium group</taxon>
        <taxon>Rhizobium</taxon>
    </lineage>
</organism>
<dbReference type="PANTHER" id="PTHR43736">
    <property type="entry name" value="ADP-RIBOSE PYROPHOSPHATASE"/>
    <property type="match status" value="1"/>
</dbReference>
<dbReference type="RefSeq" id="WP_075640424.1">
    <property type="nucleotide sequence ID" value="NZ_MKIM01000028.1"/>
</dbReference>
<dbReference type="SUPFAM" id="SSF55811">
    <property type="entry name" value="Nudix"/>
    <property type="match status" value="1"/>
</dbReference>
<dbReference type="InterPro" id="IPR015797">
    <property type="entry name" value="NUDIX_hydrolase-like_dom_sf"/>
</dbReference>
<dbReference type="CDD" id="cd04673">
    <property type="entry name" value="NUDIX_ADPRase"/>
    <property type="match status" value="1"/>
</dbReference>
<dbReference type="PANTHER" id="PTHR43736:SF1">
    <property type="entry name" value="DIHYDRONEOPTERIN TRIPHOSPHATE DIPHOSPHATASE"/>
    <property type="match status" value="1"/>
</dbReference>
<dbReference type="EMBL" id="MKIM01000028">
    <property type="protein sequence ID" value="OLP43093.1"/>
    <property type="molecule type" value="Genomic_DNA"/>
</dbReference>
<evidence type="ECO:0000256" key="2">
    <source>
        <dbReference type="ARBA" id="ARBA00022801"/>
    </source>
</evidence>
<dbReference type="PROSITE" id="PS00893">
    <property type="entry name" value="NUDIX_BOX"/>
    <property type="match status" value="1"/>
</dbReference>
<dbReference type="InterPro" id="IPR000086">
    <property type="entry name" value="NUDIX_hydrolase_dom"/>
</dbReference>
<dbReference type="InterPro" id="IPR020084">
    <property type="entry name" value="NUDIX_hydrolase_CS"/>
</dbReference>
<dbReference type="Pfam" id="PF00293">
    <property type="entry name" value="NUDIX"/>
    <property type="match status" value="1"/>
</dbReference>
<accession>A0A1Q8ZMG1</accession>
<comment type="caution">
    <text evidence="5">The sequence shown here is derived from an EMBL/GenBank/DDBJ whole genome shotgun (WGS) entry which is preliminary data.</text>
</comment>
<dbReference type="AlphaFoldDB" id="A0A1Q8ZMG1"/>
<sequence>MTSLHRPASSAIVRHNGRLLLVKRSKPPAESLFAFPGGRGEDGETPEETALRELFEETGLTGTNPRLFATYVLYPDPGGPDEHHFSLSVFIVDVEDDPMAAAARSDAAELGWYTPRDILTLPAPPSVIDCVERLVKSGEEA</sequence>
<reference evidence="5 6" key="1">
    <citation type="submission" date="2016-09" db="EMBL/GenBank/DDBJ databases">
        <title>Rhizobium oryziradicis sp. nov., isolated from the root of rice.</title>
        <authorList>
            <person name="Zhao J."/>
            <person name="Zhang X."/>
        </authorList>
    </citation>
    <scope>NUCLEOTIDE SEQUENCE [LARGE SCALE GENOMIC DNA]</scope>
    <source>
        <strain evidence="5 6">N19</strain>
    </source>
</reference>
<dbReference type="Gene3D" id="3.90.79.10">
    <property type="entry name" value="Nucleoside Triphosphate Pyrophosphohydrolase"/>
    <property type="match status" value="1"/>
</dbReference>
<evidence type="ECO:0000313" key="6">
    <source>
        <dbReference type="Proteomes" id="UP000186894"/>
    </source>
</evidence>
<dbReference type="PROSITE" id="PS51462">
    <property type="entry name" value="NUDIX"/>
    <property type="match status" value="1"/>
</dbReference>
<dbReference type="STRING" id="1867956.BJF95_19350"/>